<feature type="compositionally biased region" description="Basic and acidic residues" evidence="1">
    <location>
        <begin position="123"/>
        <end position="136"/>
    </location>
</feature>
<feature type="region of interest" description="Disordered" evidence="1">
    <location>
        <begin position="113"/>
        <end position="145"/>
    </location>
</feature>
<gene>
    <name evidence="2" type="ORF">PAC_09619</name>
</gene>
<sequence length="539" mass="60336">MWIGPSKKGRFVMRSFHKGIRPPILPCDSRFSFLSSTSNSSTTTTITAPTASFFVHQQSLPEQSKYSTSREHHIVEEDDNKPSRSHVEIMVEEIFEPIASIPDISMMGDRARARIASPPEALSRSHSESPTKRRDMSGQTMPTTVGNSYIFVGDDTDKSAQKKLKVDGDSAYNSGTSSETSPTATVANAFQYMSIGHETLSLPSGDIDTDLEKEWEYAMLSGGRMRTYTRVGKNGEDEYIPISYSQEYFVKLAKKIIRRYVAFQHPDIPYASKYALGLNAKIELPSDLGLRNFIDACKGNSGPVTPLVNLLRPELIEERLETFRCLVNHPVYITQNSDGRTGFASILRDLMRMFNRRLTFNVGAIRGLLLPVDDALLCIGTDHIFDEDDRFDTGGYHDADLDAKNEAAVDPLAIYSRFDELVGEFRWYKRLSDAVSSEARPKVTILNLGEEWNSEESGGSGDSAMPDLSEVFDEEKYRHVFDARQLSGVFKEHCKVVVHARNISGLFDEETYKAVDAQKEEGVIIEQYCMAIDAPESGE</sequence>
<evidence type="ECO:0000256" key="1">
    <source>
        <dbReference type="SAM" id="MobiDB-lite"/>
    </source>
</evidence>
<dbReference type="OrthoDB" id="3546225at2759"/>
<proteinExistence type="predicted"/>
<evidence type="ECO:0000313" key="3">
    <source>
        <dbReference type="Proteomes" id="UP000184330"/>
    </source>
</evidence>
<protein>
    <submittedName>
        <fullName evidence="2">Uncharacterized protein</fullName>
    </submittedName>
</protein>
<dbReference type="AlphaFoldDB" id="A0A1L7X3W8"/>
<reference evidence="2 3" key="1">
    <citation type="submission" date="2016-03" db="EMBL/GenBank/DDBJ databases">
        <authorList>
            <person name="Ploux O."/>
        </authorList>
    </citation>
    <scope>NUCLEOTIDE SEQUENCE [LARGE SCALE GENOMIC DNA]</scope>
    <source>
        <strain evidence="2 3">UAMH 11012</strain>
    </source>
</reference>
<keyword evidence="3" id="KW-1185">Reference proteome</keyword>
<accession>A0A1L7X3W8</accession>
<evidence type="ECO:0000313" key="2">
    <source>
        <dbReference type="EMBL" id="CZR59725.1"/>
    </source>
</evidence>
<name>A0A1L7X3W8_9HELO</name>
<organism evidence="2 3">
    <name type="scientific">Phialocephala subalpina</name>
    <dbReference type="NCBI Taxonomy" id="576137"/>
    <lineage>
        <taxon>Eukaryota</taxon>
        <taxon>Fungi</taxon>
        <taxon>Dikarya</taxon>
        <taxon>Ascomycota</taxon>
        <taxon>Pezizomycotina</taxon>
        <taxon>Leotiomycetes</taxon>
        <taxon>Helotiales</taxon>
        <taxon>Mollisiaceae</taxon>
        <taxon>Phialocephala</taxon>
        <taxon>Phialocephala fortinii species complex</taxon>
    </lineage>
</organism>
<dbReference type="EMBL" id="FJOG01000014">
    <property type="protein sequence ID" value="CZR59725.1"/>
    <property type="molecule type" value="Genomic_DNA"/>
</dbReference>
<dbReference type="Proteomes" id="UP000184330">
    <property type="component" value="Unassembled WGS sequence"/>
</dbReference>